<proteinExistence type="predicted"/>
<organism evidence="1">
    <name type="scientific">bioreactor metagenome</name>
    <dbReference type="NCBI Taxonomy" id="1076179"/>
    <lineage>
        <taxon>unclassified sequences</taxon>
        <taxon>metagenomes</taxon>
        <taxon>ecological metagenomes</taxon>
    </lineage>
</organism>
<dbReference type="AlphaFoldDB" id="A0A645D4Q0"/>
<name>A0A645D4Q0_9ZZZZ</name>
<reference evidence="1" key="1">
    <citation type="submission" date="2019-08" db="EMBL/GenBank/DDBJ databases">
        <authorList>
            <person name="Kucharzyk K."/>
            <person name="Murdoch R.W."/>
            <person name="Higgins S."/>
            <person name="Loffler F."/>
        </authorList>
    </citation>
    <scope>NUCLEOTIDE SEQUENCE</scope>
</reference>
<dbReference type="EMBL" id="VSSQ01032782">
    <property type="protein sequence ID" value="MPM84167.1"/>
    <property type="molecule type" value="Genomic_DNA"/>
</dbReference>
<protein>
    <submittedName>
        <fullName evidence="1">Uncharacterized protein</fullName>
    </submittedName>
</protein>
<sequence>MKPPNELAFSVPIYLFPLTKKEVASNTTALLSAFQAAIGAELIIGGRELSSSASLIPLSFWSTSCGLCTARICTRESVFENDTCRGLAVRCPTYPSPRLLTFSTTELIRKLSPITTTGTSRKSLPSIL</sequence>
<accession>A0A645D4Q0</accession>
<gene>
    <name evidence="1" type="ORF">SDC9_131238</name>
</gene>
<evidence type="ECO:0000313" key="1">
    <source>
        <dbReference type="EMBL" id="MPM84167.1"/>
    </source>
</evidence>
<comment type="caution">
    <text evidence="1">The sequence shown here is derived from an EMBL/GenBank/DDBJ whole genome shotgun (WGS) entry which is preliminary data.</text>
</comment>